<name>A0A8H7C345_AGABI</name>
<protein>
    <submittedName>
        <fullName evidence="1">Uncharacterized protein</fullName>
    </submittedName>
</protein>
<organism evidence="1 2">
    <name type="scientific">Agaricus bisporus var. burnettii</name>
    <dbReference type="NCBI Taxonomy" id="192524"/>
    <lineage>
        <taxon>Eukaryota</taxon>
        <taxon>Fungi</taxon>
        <taxon>Dikarya</taxon>
        <taxon>Basidiomycota</taxon>
        <taxon>Agaricomycotina</taxon>
        <taxon>Agaricomycetes</taxon>
        <taxon>Agaricomycetidae</taxon>
        <taxon>Agaricales</taxon>
        <taxon>Agaricineae</taxon>
        <taxon>Agaricaceae</taxon>
        <taxon>Agaricus</taxon>
    </lineage>
</organism>
<evidence type="ECO:0000313" key="1">
    <source>
        <dbReference type="EMBL" id="KAF7761308.1"/>
    </source>
</evidence>
<comment type="caution">
    <text evidence="1">The sequence shown here is derived from an EMBL/GenBank/DDBJ whole genome shotgun (WGS) entry which is preliminary data.</text>
</comment>
<sequence length="245" mass="27201">MRPSTPFRLYGDGVAWKGLNVECTRMAKEGGTLLVKTSVRVTEHMLSGFILRFLKDPTQAVFIAFGLTGPVLFEPEKHRNVKKVWMSGAADWASISAHHGLGMLYNSFIFLMRLSCTRMGLGLRHDLESLAYTVCFVLYGLCSSTSLRNDSRLLHLAETSWKSRGPTRIATTSTSESVNRQKSASKSTIVPEVDCAPEVDDELKNDVPIGIQAHYDSYDGMDLDCYNIQGSRDAELTLPSDLLED</sequence>
<dbReference type="AlphaFoldDB" id="A0A8H7C345"/>
<accession>A0A8H7C345</accession>
<reference evidence="1 2" key="1">
    <citation type="journal article" name="Sci. Rep.">
        <title>Telomere-to-telomere assembled and centromere annotated genomes of the two main subspecies of the button mushroom Agaricus bisporus reveal especially polymorphic chromosome ends.</title>
        <authorList>
            <person name="Sonnenberg A.S.M."/>
            <person name="Sedaghat-Telgerd N."/>
            <person name="Lavrijssen B."/>
            <person name="Ohm R.A."/>
            <person name="Hendrickx P.M."/>
            <person name="Scholtmeijer K."/>
            <person name="Baars J.J.P."/>
            <person name="van Peer A."/>
        </authorList>
    </citation>
    <scope>NUCLEOTIDE SEQUENCE [LARGE SCALE GENOMIC DNA]</scope>
    <source>
        <strain evidence="1 2">H119_p4</strain>
    </source>
</reference>
<gene>
    <name evidence="1" type="ORF">Agabi119p4_10717</name>
</gene>
<evidence type="ECO:0000313" key="2">
    <source>
        <dbReference type="Proteomes" id="UP000629468"/>
    </source>
</evidence>
<proteinExistence type="predicted"/>
<dbReference type="Proteomes" id="UP000629468">
    <property type="component" value="Unassembled WGS sequence"/>
</dbReference>
<dbReference type="EMBL" id="JABXXO010000014">
    <property type="protein sequence ID" value="KAF7761308.1"/>
    <property type="molecule type" value="Genomic_DNA"/>
</dbReference>